<feature type="transmembrane region" description="Helical" evidence="8">
    <location>
        <begin position="480"/>
        <end position="499"/>
    </location>
</feature>
<dbReference type="Pfam" id="PF00528">
    <property type="entry name" value="BPD_transp_1"/>
    <property type="match status" value="2"/>
</dbReference>
<evidence type="ECO:0000256" key="3">
    <source>
        <dbReference type="ARBA" id="ARBA00022475"/>
    </source>
</evidence>
<comment type="similarity">
    <text evidence="8">Belongs to the binding-protein-dependent transport system permease family.</text>
</comment>
<dbReference type="CDD" id="cd06261">
    <property type="entry name" value="TM_PBP2"/>
    <property type="match status" value="2"/>
</dbReference>
<organism evidence="10 11">
    <name type="scientific">Treponema parvum</name>
    <dbReference type="NCBI Taxonomy" id="138851"/>
    <lineage>
        <taxon>Bacteria</taxon>
        <taxon>Pseudomonadati</taxon>
        <taxon>Spirochaetota</taxon>
        <taxon>Spirochaetia</taxon>
        <taxon>Spirochaetales</taxon>
        <taxon>Treponemataceae</taxon>
        <taxon>Treponema</taxon>
    </lineage>
</organism>
<dbReference type="RefSeq" id="WP_210118172.1">
    <property type="nucleotide sequence ID" value="NZ_CP054257.1"/>
</dbReference>
<evidence type="ECO:0000256" key="5">
    <source>
        <dbReference type="ARBA" id="ARBA00022692"/>
    </source>
</evidence>
<keyword evidence="6 8" id="KW-1133">Transmembrane helix</keyword>
<protein>
    <submittedName>
        <fullName evidence="10">Iron ABC transporter permease</fullName>
    </submittedName>
</protein>
<feature type="transmembrane region" description="Helical" evidence="8">
    <location>
        <begin position="108"/>
        <end position="130"/>
    </location>
</feature>
<keyword evidence="5 8" id="KW-0812">Transmembrane</keyword>
<feature type="transmembrane region" description="Helical" evidence="8">
    <location>
        <begin position="256"/>
        <end position="276"/>
    </location>
</feature>
<feature type="transmembrane region" description="Helical" evidence="8">
    <location>
        <begin position="12"/>
        <end position="33"/>
    </location>
</feature>
<gene>
    <name evidence="10" type="ORF">HRI96_03685</name>
</gene>
<evidence type="ECO:0000256" key="7">
    <source>
        <dbReference type="ARBA" id="ARBA00023136"/>
    </source>
</evidence>
<feature type="transmembrane region" description="Helical" evidence="8">
    <location>
        <begin position="532"/>
        <end position="550"/>
    </location>
</feature>
<evidence type="ECO:0000259" key="9">
    <source>
        <dbReference type="PROSITE" id="PS50928"/>
    </source>
</evidence>
<dbReference type="SUPFAM" id="SSF161098">
    <property type="entry name" value="MetI-like"/>
    <property type="match status" value="2"/>
</dbReference>
<feature type="transmembrane region" description="Helical" evidence="8">
    <location>
        <begin position="303"/>
        <end position="332"/>
    </location>
</feature>
<feature type="transmembrane region" description="Helical" evidence="8">
    <location>
        <begin position="422"/>
        <end position="439"/>
    </location>
</feature>
<evidence type="ECO:0000256" key="2">
    <source>
        <dbReference type="ARBA" id="ARBA00022448"/>
    </source>
</evidence>
<dbReference type="GO" id="GO:0055085">
    <property type="term" value="P:transmembrane transport"/>
    <property type="evidence" value="ECO:0007669"/>
    <property type="project" value="InterPro"/>
</dbReference>
<feature type="transmembrane region" description="Helical" evidence="8">
    <location>
        <begin position="74"/>
        <end position="96"/>
    </location>
</feature>
<keyword evidence="2 8" id="KW-0813">Transport</keyword>
<feature type="transmembrane region" description="Helical" evidence="8">
    <location>
        <begin position="142"/>
        <end position="162"/>
    </location>
</feature>
<comment type="subcellular location">
    <subcellularLocation>
        <location evidence="1">Cell inner membrane</location>
        <topology evidence="1">Multi-pass membrane protein</topology>
    </subcellularLocation>
    <subcellularLocation>
        <location evidence="8">Cell membrane</location>
        <topology evidence="8">Multi-pass membrane protein</topology>
    </subcellularLocation>
</comment>
<dbReference type="Gene3D" id="1.10.3720.10">
    <property type="entry name" value="MetI-like"/>
    <property type="match status" value="2"/>
</dbReference>
<evidence type="ECO:0000313" key="10">
    <source>
        <dbReference type="EMBL" id="QTQ11377.1"/>
    </source>
</evidence>
<dbReference type="AlphaFoldDB" id="A0A975EZ33"/>
<dbReference type="PANTHER" id="PTHR43357:SF3">
    <property type="entry name" value="FE(3+)-TRANSPORT SYSTEM PERMEASE PROTEIN FBPB 2"/>
    <property type="match status" value="1"/>
</dbReference>
<feature type="transmembrane region" description="Helical" evidence="8">
    <location>
        <begin position="199"/>
        <end position="223"/>
    </location>
</feature>
<feature type="transmembrane region" description="Helical" evidence="8">
    <location>
        <begin position="168"/>
        <end position="187"/>
    </location>
</feature>
<dbReference type="InterPro" id="IPR035906">
    <property type="entry name" value="MetI-like_sf"/>
</dbReference>
<feature type="domain" description="ABC transmembrane type-1" evidence="9">
    <location>
        <begin position="71"/>
        <end position="277"/>
    </location>
</feature>
<dbReference type="EMBL" id="CP054257">
    <property type="protein sequence ID" value="QTQ11377.1"/>
    <property type="molecule type" value="Genomic_DNA"/>
</dbReference>
<sequence length="565" mass="62120">MKQQKDLFQKDYTQLLVFFLPMAFLCVFLFWPLANTFLRAFMKTGNKFNLDSLSLAGFTKFFTSALYKRSLKNSFIVGFSVTLLSLLVGLPMGYFVARVKMPAKKLMLSLGVLPIIMPSFVGAFSWIILLGRQGIVRHFFNLILAPLGITLPPVYGLFGMIFCMTMTYYPFVFMLCEGAFASANALLEDSAMLMGASRAYIFRTITFPLILPSLGAAALLVFVRSIGNFGIPAVIGGDEYVLPTLIYFRVNGFWDINGAASIAVVNVVITGIVLFLQKYVVSRRKYETISATHAKIKTHTHPVICVIAVIYCLIILLISLAPQFTIIIMSFFEKWSGLLPEKFTFTNYTIIPQKSHNELFNSFYLSVCATLFTAILGSIIAYITERKRPKGGAILDMAIMAPFILPGTVVSVALISAFSGRAVISLGGTYTIIIISYMIRRTPYVYRSVSANLTQLNPALEEASTIAGAHWIYTFLKVSVPLILPGIVSGSILTFSTLLQELSTTILLYGAKTRTVPVQIYGAVADGALGEASALSVILLIIVFLIVYSANKLQKSNLSSGFKLG</sequence>
<feature type="transmembrane region" description="Helical" evidence="8">
    <location>
        <begin position="395"/>
        <end position="416"/>
    </location>
</feature>
<evidence type="ECO:0000256" key="4">
    <source>
        <dbReference type="ARBA" id="ARBA00022519"/>
    </source>
</evidence>
<keyword evidence="4" id="KW-0997">Cell inner membrane</keyword>
<feature type="domain" description="ABC transmembrane type-1" evidence="9">
    <location>
        <begin position="359"/>
        <end position="550"/>
    </location>
</feature>
<evidence type="ECO:0000256" key="6">
    <source>
        <dbReference type="ARBA" id="ARBA00022989"/>
    </source>
</evidence>
<name>A0A975EZ33_9SPIR</name>
<dbReference type="InterPro" id="IPR000515">
    <property type="entry name" value="MetI-like"/>
</dbReference>
<evidence type="ECO:0000313" key="11">
    <source>
        <dbReference type="Proteomes" id="UP000671995"/>
    </source>
</evidence>
<feature type="transmembrane region" description="Helical" evidence="8">
    <location>
        <begin position="363"/>
        <end position="383"/>
    </location>
</feature>
<reference evidence="10" key="1">
    <citation type="submission" date="2020-05" db="EMBL/GenBank/DDBJ databases">
        <authorList>
            <person name="Zeng H."/>
            <person name="Chan Y.K."/>
            <person name="Watt R.M."/>
        </authorList>
    </citation>
    <scope>NUCLEOTIDE SEQUENCE</scope>
    <source>
        <strain evidence="10">ATCC 700773</strain>
    </source>
</reference>
<keyword evidence="7 8" id="KW-0472">Membrane</keyword>
<dbReference type="GO" id="GO:0005886">
    <property type="term" value="C:plasma membrane"/>
    <property type="evidence" value="ECO:0007669"/>
    <property type="project" value="UniProtKB-SubCell"/>
</dbReference>
<proteinExistence type="inferred from homology"/>
<dbReference type="PROSITE" id="PS50928">
    <property type="entry name" value="ABC_TM1"/>
    <property type="match status" value="2"/>
</dbReference>
<keyword evidence="3" id="KW-1003">Cell membrane</keyword>
<accession>A0A975EZ33</accession>
<evidence type="ECO:0000256" key="1">
    <source>
        <dbReference type="ARBA" id="ARBA00004429"/>
    </source>
</evidence>
<dbReference type="Proteomes" id="UP000671995">
    <property type="component" value="Chromosome"/>
</dbReference>
<reference evidence="10" key="2">
    <citation type="journal article" date="2021" name="Microbiol. Resour. Announc.">
        <title>Complete Genome Sequences of Three Human Oral Treponema parvum Isolates.</title>
        <authorList>
            <person name="Zeng H."/>
            <person name="Watt R.M."/>
        </authorList>
    </citation>
    <scope>NUCLEOTIDE SEQUENCE</scope>
    <source>
        <strain evidence="10">ATCC 700773</strain>
    </source>
</reference>
<dbReference type="PANTHER" id="PTHR43357">
    <property type="entry name" value="INNER MEMBRANE ABC TRANSPORTER PERMEASE PROTEIN YDCV"/>
    <property type="match status" value="1"/>
</dbReference>
<evidence type="ECO:0000256" key="8">
    <source>
        <dbReference type="RuleBase" id="RU363032"/>
    </source>
</evidence>